<protein>
    <submittedName>
        <fullName evidence="2">DUF3421 domain-containing protein</fullName>
    </submittedName>
</protein>
<keyword evidence="1" id="KW-1185">Reference proteome</keyword>
<proteinExistence type="predicted"/>
<evidence type="ECO:0000313" key="2">
    <source>
        <dbReference type="WBParaSite" id="Hba_00543"/>
    </source>
</evidence>
<dbReference type="Gene3D" id="2.60.98.60">
    <property type="entry name" value="Cell-cell fusogen EFF/AFF, domain 1"/>
    <property type="match status" value="2"/>
</dbReference>
<dbReference type="AlphaFoldDB" id="A0A1I7W7F2"/>
<sequence>MRTFSVRSSLASLPMTIMVTGILESAYIEQINDHTTISASGPNTGVPLRDSKCVYYFLDITSTLKCIKHEEHEPSTAFGVLPRVTLEPLCNTHAPRTSHKCFPNIPSLTANMRPLFCFLIISTTTSKTIDELPHCSRSTVMEGEVREYDEMSRPKIYSAVQLSMALHETACINLKVNDTESSILYTLEFLRLEQHHPVSASSCICDCAGGDSPCKIEEYNYKIITTETVLRALFVIVPITLFNLTLDALEIKRVKHAASYASSLIKSGRLRPYVSTNPIRHCADCSCNSFYNLRYSIFDRWNKKWRKASEEIIEVPLNKGIAKFDFNNKHKIEMVVSGSRPYREVEPGMYFIRDDCYLGTHELHGFVPINDISETNLDKLGWMRYSEGKWDIRNGLVKIKQAHHINVADCKHQSYTSTINGEQMVLVSGDDVEENFDLGQSTVYFRYNS</sequence>
<dbReference type="Pfam" id="PF14884">
    <property type="entry name" value="EFF-AFF"/>
    <property type="match status" value="2"/>
</dbReference>
<dbReference type="PANTHER" id="PTHR37415">
    <property type="entry name" value="EFF-1A"/>
    <property type="match status" value="1"/>
</dbReference>
<organism evidence="1 2">
    <name type="scientific">Heterorhabditis bacteriophora</name>
    <name type="common">Entomopathogenic nematode worm</name>
    <dbReference type="NCBI Taxonomy" id="37862"/>
    <lineage>
        <taxon>Eukaryota</taxon>
        <taxon>Metazoa</taxon>
        <taxon>Ecdysozoa</taxon>
        <taxon>Nematoda</taxon>
        <taxon>Chromadorea</taxon>
        <taxon>Rhabditida</taxon>
        <taxon>Rhabditina</taxon>
        <taxon>Rhabditomorpha</taxon>
        <taxon>Strongyloidea</taxon>
        <taxon>Heterorhabditidae</taxon>
        <taxon>Heterorhabditis</taxon>
    </lineage>
</organism>
<dbReference type="PANTHER" id="PTHR37415:SF1">
    <property type="entry name" value="CELL FUSION PROTEIN AFF-1"/>
    <property type="match status" value="1"/>
</dbReference>
<dbReference type="WBParaSite" id="Hba_00543">
    <property type="protein sequence ID" value="Hba_00543"/>
    <property type="gene ID" value="Hba_00543"/>
</dbReference>
<evidence type="ECO:0000313" key="1">
    <source>
        <dbReference type="Proteomes" id="UP000095283"/>
    </source>
</evidence>
<reference evidence="2" key="1">
    <citation type="submission" date="2016-11" db="UniProtKB">
        <authorList>
            <consortium name="WormBaseParasite"/>
        </authorList>
    </citation>
    <scope>IDENTIFICATION</scope>
</reference>
<dbReference type="GO" id="GO:0000768">
    <property type="term" value="P:syncytium formation by plasma membrane fusion"/>
    <property type="evidence" value="ECO:0007669"/>
    <property type="project" value="TreeGrafter"/>
</dbReference>
<accession>A0A1I7W7F2</accession>
<dbReference type="Proteomes" id="UP000095283">
    <property type="component" value="Unplaced"/>
</dbReference>
<name>A0A1I7W7F2_HETBA</name>
<dbReference type="GO" id="GO:0044291">
    <property type="term" value="C:cell-cell contact zone"/>
    <property type="evidence" value="ECO:0007669"/>
    <property type="project" value="TreeGrafter"/>
</dbReference>
<dbReference type="InterPro" id="IPR029213">
    <property type="entry name" value="Fusogen_EFF/AFF"/>
</dbReference>